<proteinExistence type="predicted"/>
<evidence type="ECO:0000313" key="2">
    <source>
        <dbReference type="EMBL" id="KAL2631989.1"/>
    </source>
</evidence>
<comment type="caution">
    <text evidence="2">The sequence shown here is derived from an EMBL/GenBank/DDBJ whole genome shotgun (WGS) entry which is preliminary data.</text>
</comment>
<reference evidence="2 3" key="1">
    <citation type="submission" date="2024-09" db="EMBL/GenBank/DDBJ databases">
        <title>Chromosome-scale assembly of Riccia fluitans.</title>
        <authorList>
            <person name="Paukszto L."/>
            <person name="Sawicki J."/>
            <person name="Karawczyk K."/>
            <person name="Piernik-Szablinska J."/>
            <person name="Szczecinska M."/>
            <person name="Mazdziarz M."/>
        </authorList>
    </citation>
    <scope>NUCLEOTIDE SEQUENCE [LARGE SCALE GENOMIC DNA]</scope>
    <source>
        <strain evidence="2">Rf_01</strain>
        <tissue evidence="2">Aerial parts of the thallus</tissue>
    </source>
</reference>
<gene>
    <name evidence="2" type="ORF">R1flu_016675</name>
</gene>
<dbReference type="Proteomes" id="UP001605036">
    <property type="component" value="Unassembled WGS sequence"/>
</dbReference>
<feature type="transmembrane region" description="Helical" evidence="1">
    <location>
        <begin position="38"/>
        <end position="56"/>
    </location>
</feature>
<keyword evidence="3" id="KW-1185">Reference proteome</keyword>
<keyword evidence="1" id="KW-0812">Transmembrane</keyword>
<keyword evidence="1" id="KW-1133">Transmembrane helix</keyword>
<accession>A0ABD1YQM3</accession>
<evidence type="ECO:0000313" key="3">
    <source>
        <dbReference type="Proteomes" id="UP001605036"/>
    </source>
</evidence>
<name>A0ABD1YQM3_9MARC</name>
<dbReference type="AlphaFoldDB" id="A0ABD1YQM3"/>
<sequence length="125" mass="14067">MFDYQWATSDLHQAKSCDLCHHCINLKVFRKLTVAQRGALSLVTLFIAYAASRYVLRCFFSLHQAVHFLECLDSPLPPIGRALVIESTFNFHACVFHKDDQWRGLGSVSEKCLVSILPNVVGNAV</sequence>
<dbReference type="EMBL" id="JBHFFA010000004">
    <property type="protein sequence ID" value="KAL2631989.1"/>
    <property type="molecule type" value="Genomic_DNA"/>
</dbReference>
<evidence type="ECO:0000256" key="1">
    <source>
        <dbReference type="SAM" id="Phobius"/>
    </source>
</evidence>
<protein>
    <submittedName>
        <fullName evidence="2">Uncharacterized protein</fullName>
    </submittedName>
</protein>
<organism evidence="2 3">
    <name type="scientific">Riccia fluitans</name>
    <dbReference type="NCBI Taxonomy" id="41844"/>
    <lineage>
        <taxon>Eukaryota</taxon>
        <taxon>Viridiplantae</taxon>
        <taxon>Streptophyta</taxon>
        <taxon>Embryophyta</taxon>
        <taxon>Marchantiophyta</taxon>
        <taxon>Marchantiopsida</taxon>
        <taxon>Marchantiidae</taxon>
        <taxon>Marchantiales</taxon>
        <taxon>Ricciaceae</taxon>
        <taxon>Riccia</taxon>
    </lineage>
</organism>
<keyword evidence="1" id="KW-0472">Membrane</keyword>